<dbReference type="PRINTS" id="PR00499">
    <property type="entry name" value="P67PHOX"/>
</dbReference>
<dbReference type="Gene3D" id="1.20.1270.60">
    <property type="entry name" value="Arfaptin homology (AH) domain/BAR domain"/>
    <property type="match status" value="1"/>
</dbReference>
<keyword evidence="6" id="KW-0254">Endocytosis</keyword>
<proteinExistence type="inferred from homology"/>
<evidence type="ECO:0000259" key="12">
    <source>
        <dbReference type="PROSITE" id="PS50002"/>
    </source>
</evidence>
<dbReference type="EMBL" id="JARAKH010000029">
    <property type="protein sequence ID" value="KAK8387973.1"/>
    <property type="molecule type" value="Genomic_DNA"/>
</dbReference>
<evidence type="ECO:0000256" key="2">
    <source>
        <dbReference type="ARBA" id="ARBA00004170"/>
    </source>
</evidence>
<evidence type="ECO:0000256" key="6">
    <source>
        <dbReference type="ARBA" id="ARBA00022583"/>
    </source>
</evidence>
<organism evidence="14 15">
    <name type="scientific">Scylla paramamosain</name>
    <name type="common">Mud crab</name>
    <dbReference type="NCBI Taxonomy" id="85552"/>
    <lineage>
        <taxon>Eukaryota</taxon>
        <taxon>Metazoa</taxon>
        <taxon>Ecdysozoa</taxon>
        <taxon>Arthropoda</taxon>
        <taxon>Crustacea</taxon>
        <taxon>Multicrustacea</taxon>
        <taxon>Malacostraca</taxon>
        <taxon>Eumalacostraca</taxon>
        <taxon>Eucarida</taxon>
        <taxon>Decapoda</taxon>
        <taxon>Pleocyemata</taxon>
        <taxon>Brachyura</taxon>
        <taxon>Eubrachyura</taxon>
        <taxon>Portunoidea</taxon>
        <taxon>Portunidae</taxon>
        <taxon>Portuninae</taxon>
        <taxon>Scylla</taxon>
    </lineage>
</organism>
<dbReference type="InterPro" id="IPR050384">
    <property type="entry name" value="Endophilin_SH3RF"/>
</dbReference>
<comment type="function">
    <text evidence="1">Required presynaptically at the neuromuscular junction. Implicated in synaptic vesicle endocytosis.</text>
</comment>
<dbReference type="CDD" id="cd11803">
    <property type="entry name" value="SH3_Endophilin_A"/>
    <property type="match status" value="1"/>
</dbReference>
<dbReference type="InterPro" id="IPR035824">
    <property type="entry name" value="Endophilin_A_SH3"/>
</dbReference>
<dbReference type="GO" id="GO:0098978">
    <property type="term" value="C:glutamatergic synapse"/>
    <property type="evidence" value="ECO:0007669"/>
    <property type="project" value="TreeGrafter"/>
</dbReference>
<evidence type="ECO:0000256" key="5">
    <source>
        <dbReference type="ARBA" id="ARBA00022443"/>
    </source>
</evidence>
<comment type="caution">
    <text evidence="14">The sequence shown here is derived from an EMBL/GenBank/DDBJ whole genome shotgun (WGS) entry which is preliminary data.</text>
</comment>
<feature type="region of interest" description="Disordered" evidence="11">
    <location>
        <begin position="291"/>
        <end position="345"/>
    </location>
</feature>
<dbReference type="Pfam" id="PF03114">
    <property type="entry name" value="BAR"/>
    <property type="match status" value="1"/>
</dbReference>
<dbReference type="Gene3D" id="2.30.30.40">
    <property type="entry name" value="SH3 Domains"/>
    <property type="match status" value="1"/>
</dbReference>
<evidence type="ECO:0000256" key="7">
    <source>
        <dbReference type="ARBA" id="ARBA00023054"/>
    </source>
</evidence>
<evidence type="ECO:0000313" key="14">
    <source>
        <dbReference type="EMBL" id="KAK8387973.1"/>
    </source>
</evidence>
<gene>
    <name evidence="14" type="ORF">O3P69_020109</name>
</gene>
<dbReference type="SUPFAM" id="SSF103657">
    <property type="entry name" value="BAR/IMD domain-like"/>
    <property type="match status" value="1"/>
</dbReference>
<evidence type="ECO:0000256" key="4">
    <source>
        <dbReference type="ARBA" id="ARBA00018286"/>
    </source>
</evidence>
<dbReference type="PANTHER" id="PTHR14167:SF81">
    <property type="entry name" value="ENDOPHILIN-A"/>
    <property type="match status" value="1"/>
</dbReference>
<accession>A0AAW0TJS7</accession>
<evidence type="ECO:0000256" key="3">
    <source>
        <dbReference type="ARBA" id="ARBA00006697"/>
    </source>
</evidence>
<name>A0AAW0TJS7_SCYPA</name>
<dbReference type="GO" id="GO:0098793">
    <property type="term" value="C:presynapse"/>
    <property type="evidence" value="ECO:0007669"/>
    <property type="project" value="TreeGrafter"/>
</dbReference>
<sequence>MAFSGFAGLKKQFNKANQFMNEKIGGVEGTKLDHDFFEMEAKTDVMCELVDDLQIKTKEFLHPNPASRAKMSAVKGIGKLSGQAKASTYPQPEGVLGEAMVGHGKKLGEESYYGMALIETGESMKQIADIKYNLDDNMKMNFLEPLHTLSTKDIKEVQHHRKKLQGRRLDFDCKKRKKDKALSTSPSGSPARSPGWGAGSHVTDEEIKMAEDKFAESLQLAQMGMHNLLENDVEQISQLATFADNLLDYHKQCCEILDVLVTTLNEKKDEAATRPKQDFVPKTLSDLGVADTLNGGLPSTNVSATTPQRSPYGSPARSPVHTPTHTPQYPASPLPSPMKSPARSPMLQTPSAVALYDFEPENPGELGFSEGDNITLTQRIDENWFEGSLNGKTGLFPVTYVNVTVPLP</sequence>
<protein>
    <recommendedName>
        <fullName evidence="4">Endophilin-A</fullName>
    </recommendedName>
    <alternativeName>
        <fullName evidence="9">SH3 domain-containing GRB2-like protein</fullName>
    </alternativeName>
</protein>
<dbReference type="PROSITE" id="PS51021">
    <property type="entry name" value="BAR"/>
    <property type="match status" value="1"/>
</dbReference>
<dbReference type="InterPro" id="IPR004148">
    <property type="entry name" value="BAR_dom"/>
</dbReference>
<dbReference type="GO" id="GO:0005737">
    <property type="term" value="C:cytoplasm"/>
    <property type="evidence" value="ECO:0007669"/>
    <property type="project" value="InterPro"/>
</dbReference>
<dbReference type="Proteomes" id="UP001487740">
    <property type="component" value="Unassembled WGS sequence"/>
</dbReference>
<evidence type="ECO:0000256" key="9">
    <source>
        <dbReference type="ARBA" id="ARBA00030140"/>
    </source>
</evidence>
<dbReference type="CDD" id="cd07592">
    <property type="entry name" value="BAR_Endophilin_A"/>
    <property type="match status" value="1"/>
</dbReference>
<dbReference type="PROSITE" id="PS50002">
    <property type="entry name" value="SH3"/>
    <property type="match status" value="1"/>
</dbReference>
<feature type="domain" description="SH3" evidence="12">
    <location>
        <begin position="347"/>
        <end position="406"/>
    </location>
</feature>
<dbReference type="PANTHER" id="PTHR14167">
    <property type="entry name" value="SH3 DOMAIN-CONTAINING"/>
    <property type="match status" value="1"/>
</dbReference>
<dbReference type="InterPro" id="IPR027267">
    <property type="entry name" value="AH/BAR_dom_sf"/>
</dbReference>
<dbReference type="AlphaFoldDB" id="A0AAW0TJS7"/>
<dbReference type="PRINTS" id="PR00452">
    <property type="entry name" value="SH3DOMAIN"/>
</dbReference>
<comment type="subcellular location">
    <subcellularLocation>
        <location evidence="2">Membrane</location>
        <topology evidence="2">Peripheral membrane protein</topology>
    </subcellularLocation>
</comment>
<dbReference type="SUPFAM" id="SSF50044">
    <property type="entry name" value="SH3-domain"/>
    <property type="match status" value="1"/>
</dbReference>
<feature type="compositionally biased region" description="Polar residues" evidence="11">
    <location>
        <begin position="297"/>
        <end position="311"/>
    </location>
</feature>
<dbReference type="GO" id="GO:0016191">
    <property type="term" value="P:synaptic vesicle uncoating"/>
    <property type="evidence" value="ECO:0007669"/>
    <property type="project" value="TreeGrafter"/>
</dbReference>
<dbReference type="InterPro" id="IPR001452">
    <property type="entry name" value="SH3_domain"/>
</dbReference>
<feature type="domain" description="BAR" evidence="13">
    <location>
        <begin position="21"/>
        <end position="273"/>
    </location>
</feature>
<keyword evidence="7" id="KW-0175">Coiled coil</keyword>
<evidence type="ECO:0000256" key="8">
    <source>
        <dbReference type="ARBA" id="ARBA00023136"/>
    </source>
</evidence>
<comment type="similarity">
    <text evidence="3">Belongs to the endophilin family.</text>
</comment>
<dbReference type="SMART" id="SM00721">
    <property type="entry name" value="BAR"/>
    <property type="match status" value="1"/>
</dbReference>
<evidence type="ECO:0000259" key="13">
    <source>
        <dbReference type="PROSITE" id="PS51021"/>
    </source>
</evidence>
<dbReference type="InterPro" id="IPR036028">
    <property type="entry name" value="SH3-like_dom_sf"/>
</dbReference>
<dbReference type="Pfam" id="PF14604">
    <property type="entry name" value="SH3_9"/>
    <property type="match status" value="1"/>
</dbReference>
<keyword evidence="5 10" id="KW-0728">SH3 domain</keyword>
<evidence type="ECO:0000313" key="15">
    <source>
        <dbReference type="Proteomes" id="UP001487740"/>
    </source>
</evidence>
<feature type="region of interest" description="Disordered" evidence="11">
    <location>
        <begin position="174"/>
        <end position="200"/>
    </location>
</feature>
<evidence type="ECO:0000256" key="1">
    <source>
        <dbReference type="ARBA" id="ARBA00003037"/>
    </source>
</evidence>
<keyword evidence="15" id="KW-1185">Reference proteome</keyword>
<evidence type="ECO:0000256" key="10">
    <source>
        <dbReference type="PROSITE-ProRule" id="PRU00192"/>
    </source>
</evidence>
<evidence type="ECO:0000256" key="11">
    <source>
        <dbReference type="SAM" id="MobiDB-lite"/>
    </source>
</evidence>
<keyword evidence="8" id="KW-0472">Membrane</keyword>
<dbReference type="GO" id="GO:0016020">
    <property type="term" value="C:membrane"/>
    <property type="evidence" value="ECO:0007669"/>
    <property type="project" value="UniProtKB-SubCell"/>
</dbReference>
<reference evidence="14 15" key="1">
    <citation type="submission" date="2023-03" db="EMBL/GenBank/DDBJ databases">
        <title>High-quality genome of Scylla paramamosain provides insights in environmental adaptation.</title>
        <authorList>
            <person name="Zhang L."/>
        </authorList>
    </citation>
    <scope>NUCLEOTIDE SEQUENCE [LARGE SCALE GENOMIC DNA]</scope>
    <source>
        <strain evidence="14">LZ_2023a</strain>
        <tissue evidence="14">Muscle</tissue>
    </source>
</reference>
<dbReference type="SMART" id="SM00326">
    <property type="entry name" value="SH3"/>
    <property type="match status" value="1"/>
</dbReference>